<keyword evidence="4" id="KW-1185">Reference proteome</keyword>
<dbReference type="GO" id="GO:0002100">
    <property type="term" value="P:tRNA wobble adenosine to inosine editing"/>
    <property type="evidence" value="ECO:0007669"/>
    <property type="project" value="InterPro"/>
</dbReference>
<evidence type="ECO:0000313" key="4">
    <source>
        <dbReference type="Proteomes" id="UP000023152"/>
    </source>
</evidence>
<gene>
    <name evidence="3" type="ORF">RFI_10853</name>
</gene>
<reference evidence="3 4" key="1">
    <citation type="journal article" date="2013" name="Curr. Biol.">
        <title>The Genome of the Foraminiferan Reticulomyxa filosa.</title>
        <authorList>
            <person name="Glockner G."/>
            <person name="Hulsmann N."/>
            <person name="Schleicher M."/>
            <person name="Noegel A.A."/>
            <person name="Eichinger L."/>
            <person name="Gallinger C."/>
            <person name="Pawlowski J."/>
            <person name="Sierra R."/>
            <person name="Euteneuer U."/>
            <person name="Pillet L."/>
            <person name="Moustafa A."/>
            <person name="Platzer M."/>
            <person name="Groth M."/>
            <person name="Szafranski K."/>
            <person name="Schliwa M."/>
        </authorList>
    </citation>
    <scope>NUCLEOTIDE SEQUENCE [LARGE SCALE GENOMIC DNA]</scope>
</reference>
<dbReference type="Pfam" id="PF00383">
    <property type="entry name" value="dCMP_cyt_deam_1"/>
    <property type="match status" value="1"/>
</dbReference>
<sequence length="201" mass="22522">MEEKCHDISLSTNNKNEKLQNADYKDEFMIEALNQARLALIHNEVPVGCVIVHNNETIIAKAHNQTNVTKNGTKHCEIISIHEIIQHKKCNLHECVLYVTVEPCIMCAAALSLIGIQKVFYGCQNNKFGGNGSVFTINLFNHLKPEYNSFQVGLPQNATPYSSVGGFRSEEAIAMLKKFYDTGNQTLPPSKRARRNKLSTD</sequence>
<dbReference type="CDD" id="cd01285">
    <property type="entry name" value="nucleoside_deaminase"/>
    <property type="match status" value="1"/>
</dbReference>
<dbReference type="GO" id="GO:0046872">
    <property type="term" value="F:metal ion binding"/>
    <property type="evidence" value="ECO:0007669"/>
    <property type="project" value="UniProtKB-KW"/>
</dbReference>
<dbReference type="AlphaFoldDB" id="X6NJY5"/>
<dbReference type="PROSITE" id="PS51747">
    <property type="entry name" value="CYT_DCMP_DEAMINASES_2"/>
    <property type="match status" value="1"/>
</dbReference>
<proteinExistence type="predicted"/>
<evidence type="ECO:0000256" key="1">
    <source>
        <dbReference type="ARBA" id="ARBA00022801"/>
    </source>
</evidence>
<dbReference type="OrthoDB" id="1701769at2759"/>
<dbReference type="PANTHER" id="PTHR11079:SF149">
    <property type="entry name" value="TRNA-SPECIFIC ADENOSINE DEAMINASE 2"/>
    <property type="match status" value="1"/>
</dbReference>
<evidence type="ECO:0000313" key="3">
    <source>
        <dbReference type="EMBL" id="ETO26286.1"/>
    </source>
</evidence>
<dbReference type="InterPro" id="IPR002125">
    <property type="entry name" value="CMP_dCMP_dom"/>
</dbReference>
<dbReference type="PANTHER" id="PTHR11079">
    <property type="entry name" value="CYTOSINE DEAMINASE FAMILY MEMBER"/>
    <property type="match status" value="1"/>
</dbReference>
<organism evidence="3 4">
    <name type="scientific">Reticulomyxa filosa</name>
    <dbReference type="NCBI Taxonomy" id="46433"/>
    <lineage>
        <taxon>Eukaryota</taxon>
        <taxon>Sar</taxon>
        <taxon>Rhizaria</taxon>
        <taxon>Retaria</taxon>
        <taxon>Foraminifera</taxon>
        <taxon>Monothalamids</taxon>
        <taxon>Reticulomyxidae</taxon>
        <taxon>Reticulomyxa</taxon>
    </lineage>
</organism>
<dbReference type="GO" id="GO:0052717">
    <property type="term" value="F:tRNA-specific adenosine-34 deaminase activity"/>
    <property type="evidence" value="ECO:0007669"/>
    <property type="project" value="UniProtKB-EC"/>
</dbReference>
<dbReference type="SUPFAM" id="SSF53927">
    <property type="entry name" value="Cytidine deaminase-like"/>
    <property type="match status" value="1"/>
</dbReference>
<name>X6NJY5_RETFI</name>
<feature type="domain" description="CMP/dCMP-type deaminase" evidence="2">
    <location>
        <begin position="23"/>
        <end position="135"/>
    </location>
</feature>
<accession>X6NJY5</accession>
<dbReference type="InterPro" id="IPR016193">
    <property type="entry name" value="Cytidine_deaminase-like"/>
</dbReference>
<protein>
    <recommendedName>
        <fullName evidence="2">CMP/dCMP-type deaminase domain-containing protein</fullName>
    </recommendedName>
</protein>
<evidence type="ECO:0000259" key="2">
    <source>
        <dbReference type="PROSITE" id="PS51747"/>
    </source>
</evidence>
<comment type="caution">
    <text evidence="3">The sequence shown here is derived from an EMBL/GenBank/DDBJ whole genome shotgun (WGS) entry which is preliminary data.</text>
</comment>
<keyword evidence="1" id="KW-0378">Hydrolase</keyword>
<dbReference type="EMBL" id="ASPP01007969">
    <property type="protein sequence ID" value="ETO26286.1"/>
    <property type="molecule type" value="Genomic_DNA"/>
</dbReference>
<dbReference type="Gene3D" id="3.40.140.10">
    <property type="entry name" value="Cytidine Deaminase, domain 2"/>
    <property type="match status" value="1"/>
</dbReference>
<dbReference type="Proteomes" id="UP000023152">
    <property type="component" value="Unassembled WGS sequence"/>
</dbReference>
<dbReference type="OMA" id="VGCVIVM"/>